<dbReference type="GO" id="GO:0022857">
    <property type="term" value="F:transmembrane transporter activity"/>
    <property type="evidence" value="ECO:0007669"/>
    <property type="project" value="InterPro"/>
</dbReference>
<evidence type="ECO:0000256" key="6">
    <source>
        <dbReference type="ARBA" id="ARBA00023136"/>
    </source>
</evidence>
<evidence type="ECO:0000256" key="8">
    <source>
        <dbReference type="SAM" id="Phobius"/>
    </source>
</evidence>
<feature type="transmembrane region" description="Helical" evidence="8">
    <location>
        <begin position="85"/>
        <end position="104"/>
    </location>
</feature>
<keyword evidence="2" id="KW-0813">Transport</keyword>
<dbReference type="GO" id="GO:0005886">
    <property type="term" value="C:plasma membrane"/>
    <property type="evidence" value="ECO:0007669"/>
    <property type="project" value="UniProtKB-SubCell"/>
</dbReference>
<dbReference type="Pfam" id="PF00893">
    <property type="entry name" value="Multi_Drug_Res"/>
    <property type="match status" value="1"/>
</dbReference>
<keyword evidence="3" id="KW-1003">Cell membrane</keyword>
<proteinExistence type="inferred from homology"/>
<dbReference type="RefSeq" id="WP_307199106.1">
    <property type="nucleotide sequence ID" value="NZ_JAUTAN010000001.1"/>
</dbReference>
<dbReference type="EMBL" id="JAUTAN010000001">
    <property type="protein sequence ID" value="MDQ1103700.1"/>
    <property type="molecule type" value="Genomic_DNA"/>
</dbReference>
<evidence type="ECO:0000256" key="5">
    <source>
        <dbReference type="ARBA" id="ARBA00022989"/>
    </source>
</evidence>
<dbReference type="AlphaFoldDB" id="A0AAJ1TXA9"/>
<evidence type="ECO:0000313" key="10">
    <source>
        <dbReference type="Proteomes" id="UP001239215"/>
    </source>
</evidence>
<dbReference type="Gene3D" id="1.10.3730.20">
    <property type="match status" value="1"/>
</dbReference>
<dbReference type="FunFam" id="1.10.3730.20:FF:000001">
    <property type="entry name" value="Quaternary ammonium compound resistance transporter SugE"/>
    <property type="match status" value="1"/>
</dbReference>
<dbReference type="InterPro" id="IPR037185">
    <property type="entry name" value="EmrE-like"/>
</dbReference>
<evidence type="ECO:0000256" key="3">
    <source>
        <dbReference type="ARBA" id="ARBA00022475"/>
    </source>
</evidence>
<dbReference type="PANTHER" id="PTHR30561:SF1">
    <property type="entry name" value="MULTIDRUG TRANSPORTER EMRE"/>
    <property type="match status" value="1"/>
</dbReference>
<protein>
    <submittedName>
        <fullName evidence="9">Small multidrug resistance pump</fullName>
    </submittedName>
</protein>
<feature type="transmembrane region" description="Helical" evidence="8">
    <location>
        <begin position="58"/>
        <end position="79"/>
    </location>
</feature>
<dbReference type="Proteomes" id="UP001239215">
    <property type="component" value="Unassembled WGS sequence"/>
</dbReference>
<comment type="similarity">
    <text evidence="7">Belongs to the drug/metabolite transporter (DMT) superfamily. Small multidrug resistance (SMR) (TC 2.A.7.1) family.</text>
</comment>
<dbReference type="InterPro" id="IPR000390">
    <property type="entry name" value="Small_drug/metabolite_transptr"/>
</dbReference>
<keyword evidence="6 8" id="KW-0472">Membrane</keyword>
<name>A0AAJ1TXA9_9ACTN</name>
<keyword evidence="4 7" id="KW-0812">Transmembrane</keyword>
<sequence length="107" mass="11062">MWGWLLAAVLSEVVATTSLRASEGFTRLGWSALVVVGYCSAFYALSQALVRGMPLGQAYAVWCALGIAAIAVLGIVLFGESLSPVQVGGLLLVVVGVVMIELGATHP</sequence>
<evidence type="ECO:0000256" key="2">
    <source>
        <dbReference type="ARBA" id="ARBA00022448"/>
    </source>
</evidence>
<accession>A0AAJ1TXA9</accession>
<dbReference type="SUPFAM" id="SSF103481">
    <property type="entry name" value="Multidrug resistance efflux transporter EmrE"/>
    <property type="match status" value="1"/>
</dbReference>
<evidence type="ECO:0000313" key="9">
    <source>
        <dbReference type="EMBL" id="MDQ1103700.1"/>
    </source>
</evidence>
<reference evidence="9" key="1">
    <citation type="submission" date="2023-07" db="EMBL/GenBank/DDBJ databases">
        <title>Functional and genomic diversity of the sorghum phyllosphere microbiome.</title>
        <authorList>
            <person name="Shade A."/>
        </authorList>
    </citation>
    <scope>NUCLEOTIDE SEQUENCE</scope>
    <source>
        <strain evidence="9">SORGH_AS_1067</strain>
    </source>
</reference>
<evidence type="ECO:0000256" key="7">
    <source>
        <dbReference type="RuleBase" id="RU003942"/>
    </source>
</evidence>
<feature type="transmembrane region" description="Helical" evidence="8">
    <location>
        <begin position="25"/>
        <end position="46"/>
    </location>
</feature>
<comment type="subcellular location">
    <subcellularLocation>
        <location evidence="1 7">Cell membrane</location>
        <topology evidence="1 7">Multi-pass membrane protein</topology>
    </subcellularLocation>
</comment>
<dbReference type="InterPro" id="IPR045324">
    <property type="entry name" value="Small_multidrug_res"/>
</dbReference>
<gene>
    <name evidence="9" type="ORF">QE405_000984</name>
</gene>
<evidence type="ECO:0000256" key="1">
    <source>
        <dbReference type="ARBA" id="ARBA00004651"/>
    </source>
</evidence>
<comment type="caution">
    <text evidence="9">The sequence shown here is derived from an EMBL/GenBank/DDBJ whole genome shotgun (WGS) entry which is preliminary data.</text>
</comment>
<evidence type="ECO:0000256" key="4">
    <source>
        <dbReference type="ARBA" id="ARBA00022692"/>
    </source>
</evidence>
<dbReference type="PANTHER" id="PTHR30561">
    <property type="entry name" value="SMR FAMILY PROTON-DEPENDENT DRUG EFFLUX TRANSPORTER SUGE"/>
    <property type="match status" value="1"/>
</dbReference>
<organism evidence="9 10">
    <name type="scientific">Nocardioides zeae</name>
    <dbReference type="NCBI Taxonomy" id="1457234"/>
    <lineage>
        <taxon>Bacteria</taxon>
        <taxon>Bacillati</taxon>
        <taxon>Actinomycetota</taxon>
        <taxon>Actinomycetes</taxon>
        <taxon>Propionibacteriales</taxon>
        <taxon>Nocardioidaceae</taxon>
        <taxon>Nocardioides</taxon>
    </lineage>
</organism>
<keyword evidence="5 8" id="KW-1133">Transmembrane helix</keyword>